<evidence type="ECO:0000256" key="1">
    <source>
        <dbReference type="SAM" id="MobiDB-lite"/>
    </source>
</evidence>
<feature type="compositionally biased region" description="Low complexity" evidence="1">
    <location>
        <begin position="85"/>
        <end position="95"/>
    </location>
</feature>
<name>A0A1C2DCV6_9HYPH</name>
<feature type="transmembrane region" description="Helical" evidence="2">
    <location>
        <begin position="6"/>
        <end position="24"/>
    </location>
</feature>
<dbReference type="STRING" id="1566387.QV13_23540"/>
<feature type="region of interest" description="Disordered" evidence="1">
    <location>
        <begin position="85"/>
        <end position="139"/>
    </location>
</feature>
<keyword evidence="2" id="KW-0472">Membrane</keyword>
<proteinExistence type="predicted"/>
<comment type="caution">
    <text evidence="3">The sequence shown here is derived from an EMBL/GenBank/DDBJ whole genome shotgun (WGS) entry which is preliminary data.</text>
</comment>
<evidence type="ECO:0000313" key="3">
    <source>
        <dbReference type="EMBL" id="OCX12579.1"/>
    </source>
</evidence>
<reference evidence="3 4" key="1">
    <citation type="submission" date="2016-08" db="EMBL/GenBank/DDBJ databases">
        <title>Whole genome sequence of Mesorhizobium sp. strain UASWS1009 isolated from industrial sewage.</title>
        <authorList>
            <person name="Crovadore J."/>
            <person name="Calmin G."/>
            <person name="Chablais R."/>
            <person name="Cochard B."/>
            <person name="Lefort F."/>
        </authorList>
    </citation>
    <scope>NUCLEOTIDE SEQUENCE [LARGE SCALE GENOMIC DNA]</scope>
    <source>
        <strain evidence="3 4">UASWS1009</strain>
    </source>
</reference>
<dbReference type="InterPro" id="IPR027587">
    <property type="entry name" value="TrbK"/>
</dbReference>
<keyword evidence="2" id="KW-0812">Transmembrane</keyword>
<evidence type="ECO:0000256" key="2">
    <source>
        <dbReference type="SAM" id="Phobius"/>
    </source>
</evidence>
<gene>
    <name evidence="3" type="ORF">QV13_23540</name>
</gene>
<dbReference type="AlphaFoldDB" id="A0A1C2DCV6"/>
<organism evidence="3 4">
    <name type="scientific">Mesorhizobium hungaricum</name>
    <dbReference type="NCBI Taxonomy" id="1566387"/>
    <lineage>
        <taxon>Bacteria</taxon>
        <taxon>Pseudomonadati</taxon>
        <taxon>Pseudomonadota</taxon>
        <taxon>Alphaproteobacteria</taxon>
        <taxon>Hyphomicrobiales</taxon>
        <taxon>Phyllobacteriaceae</taxon>
        <taxon>Mesorhizobium</taxon>
    </lineage>
</organism>
<keyword evidence="4" id="KW-1185">Reference proteome</keyword>
<sequence>MDGKTLARIGAIVFVAVAITATAIEMNRKDDRPIDFATRVRPVASQDPLAAELLRCSEIGEAGPRDPACLIAWAENRRRFLGQPAPAVSSVPSAPTTLFPSAPASADPIRKDSAPADLTGPAVQAEPARPAISADQGAR</sequence>
<keyword evidence="2" id="KW-1133">Transmembrane helix</keyword>
<dbReference type="EMBL" id="MDEO01000036">
    <property type="protein sequence ID" value="OCX12579.1"/>
    <property type="molecule type" value="Genomic_DNA"/>
</dbReference>
<dbReference type="Pfam" id="PF20084">
    <property type="entry name" value="TrbK"/>
    <property type="match status" value="1"/>
</dbReference>
<dbReference type="OrthoDB" id="9815800at2"/>
<accession>A0A1C2DCV6</accession>
<dbReference type="RefSeq" id="WP_024922523.1">
    <property type="nucleotide sequence ID" value="NZ_MDEO01000036.1"/>
</dbReference>
<evidence type="ECO:0000313" key="4">
    <source>
        <dbReference type="Proteomes" id="UP000094412"/>
    </source>
</evidence>
<evidence type="ECO:0008006" key="5">
    <source>
        <dbReference type="Google" id="ProtNLM"/>
    </source>
</evidence>
<protein>
    <recommendedName>
        <fullName evidence="5">Conjugal transfer protein TrbK</fullName>
    </recommendedName>
</protein>
<dbReference type="Proteomes" id="UP000094412">
    <property type="component" value="Unassembled WGS sequence"/>
</dbReference>
<dbReference type="NCBIfam" id="TIGR04360">
    <property type="entry name" value="other_trbK"/>
    <property type="match status" value="1"/>
</dbReference>